<organism evidence="3 4">
    <name type="scientific">Petrolisthes cinctipes</name>
    <name type="common">Flat porcelain crab</name>
    <dbReference type="NCBI Taxonomy" id="88211"/>
    <lineage>
        <taxon>Eukaryota</taxon>
        <taxon>Metazoa</taxon>
        <taxon>Ecdysozoa</taxon>
        <taxon>Arthropoda</taxon>
        <taxon>Crustacea</taxon>
        <taxon>Multicrustacea</taxon>
        <taxon>Malacostraca</taxon>
        <taxon>Eumalacostraca</taxon>
        <taxon>Eucarida</taxon>
        <taxon>Decapoda</taxon>
        <taxon>Pleocyemata</taxon>
        <taxon>Anomura</taxon>
        <taxon>Galatheoidea</taxon>
        <taxon>Porcellanidae</taxon>
        <taxon>Petrolisthes</taxon>
    </lineage>
</organism>
<feature type="region of interest" description="Disordered" evidence="1">
    <location>
        <begin position="103"/>
        <end position="132"/>
    </location>
</feature>
<evidence type="ECO:0000313" key="3">
    <source>
        <dbReference type="EMBL" id="KAK3895331.1"/>
    </source>
</evidence>
<proteinExistence type="predicted"/>
<name>A0AAE1GNV2_PETCI</name>
<keyword evidence="4" id="KW-1185">Reference proteome</keyword>
<evidence type="ECO:0000256" key="1">
    <source>
        <dbReference type="SAM" id="MobiDB-lite"/>
    </source>
</evidence>
<reference evidence="3" key="1">
    <citation type="submission" date="2023-10" db="EMBL/GenBank/DDBJ databases">
        <title>Genome assemblies of two species of porcelain crab, Petrolisthes cinctipes and Petrolisthes manimaculis (Anomura: Porcellanidae).</title>
        <authorList>
            <person name="Angst P."/>
        </authorList>
    </citation>
    <scope>NUCLEOTIDE SEQUENCE</scope>
    <source>
        <strain evidence="3">PB745_01</strain>
        <tissue evidence="3">Gill</tissue>
    </source>
</reference>
<evidence type="ECO:0000313" key="4">
    <source>
        <dbReference type="Proteomes" id="UP001286313"/>
    </source>
</evidence>
<dbReference type="EMBL" id="JAWQEG010000046">
    <property type="protein sequence ID" value="KAK3895331.1"/>
    <property type="molecule type" value="Genomic_DNA"/>
</dbReference>
<sequence length="239" mass="26145">MSVSPCLLPCLPCLPSFLPGYWRGRTSLLSYCLATILPHSPLSLSPLTPVSHPTHPFLYPPTTLSRHSQTHPSHPTHPFFYPPTTLSRHSPLSLTPLIPSSTHPRLSHATHPTHHTPLIPSSTHPQHSRPIHPNHFCLNPTHHIPLISSSTHPPLSHASHPNHFCLTPPTPVSLQPTPSSPRPLSNPISTPPPPSSLSLVVLCNFLLFMSSGYLPLLSSCVLPLSLLPSVFLFSLPYLH</sequence>
<keyword evidence="2" id="KW-0472">Membrane</keyword>
<comment type="caution">
    <text evidence="3">The sequence shown here is derived from an EMBL/GenBank/DDBJ whole genome shotgun (WGS) entry which is preliminary data.</text>
</comment>
<dbReference type="AlphaFoldDB" id="A0AAE1GNV2"/>
<accession>A0AAE1GNV2</accession>
<dbReference type="Proteomes" id="UP001286313">
    <property type="component" value="Unassembled WGS sequence"/>
</dbReference>
<evidence type="ECO:0000256" key="2">
    <source>
        <dbReference type="SAM" id="Phobius"/>
    </source>
</evidence>
<keyword evidence="2" id="KW-1133">Transmembrane helix</keyword>
<keyword evidence="2" id="KW-0812">Transmembrane</keyword>
<gene>
    <name evidence="3" type="ORF">Pcinc_000946</name>
</gene>
<feature type="transmembrane region" description="Helical" evidence="2">
    <location>
        <begin position="221"/>
        <end position="238"/>
    </location>
</feature>
<feature type="compositionally biased region" description="Basic residues" evidence="1">
    <location>
        <begin position="105"/>
        <end position="114"/>
    </location>
</feature>
<feature type="region of interest" description="Disordered" evidence="1">
    <location>
        <begin position="167"/>
        <end position="190"/>
    </location>
</feature>
<protein>
    <submittedName>
        <fullName evidence="3">Uncharacterized protein</fullName>
    </submittedName>
</protein>